<evidence type="ECO:0000259" key="2">
    <source>
        <dbReference type="Pfam" id="PF00296"/>
    </source>
</evidence>
<comment type="similarity">
    <text evidence="1">To bacterial alkanal monooxygenase alpha and beta chains.</text>
</comment>
<dbReference type="NCBIfam" id="TIGR03558">
    <property type="entry name" value="oxido_grp_1"/>
    <property type="match status" value="1"/>
</dbReference>
<evidence type="ECO:0000256" key="1">
    <source>
        <dbReference type="ARBA" id="ARBA00007789"/>
    </source>
</evidence>
<dbReference type="Pfam" id="PF00296">
    <property type="entry name" value="Bac_luciferase"/>
    <property type="match status" value="1"/>
</dbReference>
<dbReference type="InterPro" id="IPR036661">
    <property type="entry name" value="Luciferase-like_sf"/>
</dbReference>
<accession>A0ABW4LVP9</accession>
<protein>
    <submittedName>
        <fullName evidence="3">LLM class flavin-dependent oxidoreductase</fullName>
        <ecNumber evidence="3">1.-.-.-</ecNumber>
    </submittedName>
</protein>
<reference evidence="4" key="1">
    <citation type="journal article" date="2019" name="Int. J. Syst. Evol. Microbiol.">
        <title>The Global Catalogue of Microorganisms (GCM) 10K type strain sequencing project: providing services to taxonomists for standard genome sequencing and annotation.</title>
        <authorList>
            <consortium name="The Broad Institute Genomics Platform"/>
            <consortium name="The Broad Institute Genome Sequencing Center for Infectious Disease"/>
            <person name="Wu L."/>
            <person name="Ma J."/>
        </authorList>
    </citation>
    <scope>NUCLEOTIDE SEQUENCE [LARGE SCALE GENOMIC DNA]</scope>
    <source>
        <strain evidence="4">CCUG 49339</strain>
    </source>
</reference>
<keyword evidence="3" id="KW-0560">Oxidoreductase</keyword>
<name>A0ABW4LVP9_9BACI</name>
<dbReference type="GO" id="GO:0016491">
    <property type="term" value="F:oxidoreductase activity"/>
    <property type="evidence" value="ECO:0007669"/>
    <property type="project" value="UniProtKB-KW"/>
</dbReference>
<dbReference type="InterPro" id="IPR050766">
    <property type="entry name" value="Bact_Lucif_Oxidored"/>
</dbReference>
<evidence type="ECO:0000313" key="4">
    <source>
        <dbReference type="Proteomes" id="UP001597214"/>
    </source>
</evidence>
<dbReference type="InterPro" id="IPR011251">
    <property type="entry name" value="Luciferase-like_dom"/>
</dbReference>
<dbReference type="SUPFAM" id="SSF51679">
    <property type="entry name" value="Bacterial luciferase-like"/>
    <property type="match status" value="1"/>
</dbReference>
<sequence>MKLSILDQSPISSNQTAQEALYNSVNLAQAGESFRYTRYWIAEHHDLSGLACPAPEVMLGLIGANTKTIRIGSGATLLPHYKPYKVAEVFNTLATLFPNRIDLGIGRAPGGSAEATNALSDNFLQKVFNMPNAVKELLSYIYDESTSSHHFGKVKASPLPRNPAVPWLLGTSLKSALLAAENGMAYAFGQFMSDKDGVDIIKQYRDSFQPKKKGQKSEVILTVSAICADTTEEAVEIAQSMLVWSFQRKNGDSNRGIPTIEEAKAYNLNEKEKDSLEQKKKHVIIGNPTEVKQKLLELHKTYQADEIMIVTITHSQVDKIRSYELIAKEFGL</sequence>
<dbReference type="RefSeq" id="WP_377929882.1">
    <property type="nucleotide sequence ID" value="NZ_JBHUEM010000046.1"/>
</dbReference>
<dbReference type="EC" id="1.-.-.-" evidence="3"/>
<organism evidence="3 4">
    <name type="scientific">Bacillus salitolerans</name>
    <dbReference type="NCBI Taxonomy" id="1437434"/>
    <lineage>
        <taxon>Bacteria</taxon>
        <taxon>Bacillati</taxon>
        <taxon>Bacillota</taxon>
        <taxon>Bacilli</taxon>
        <taxon>Bacillales</taxon>
        <taxon>Bacillaceae</taxon>
        <taxon>Bacillus</taxon>
    </lineage>
</organism>
<comment type="caution">
    <text evidence="3">The sequence shown here is derived from an EMBL/GenBank/DDBJ whole genome shotgun (WGS) entry which is preliminary data.</text>
</comment>
<evidence type="ECO:0000313" key="3">
    <source>
        <dbReference type="EMBL" id="MFD1738668.1"/>
    </source>
</evidence>
<dbReference type="PANTHER" id="PTHR30137:SF19">
    <property type="entry name" value="LUCIFERASE-LIKE MONOOXYGENASE"/>
    <property type="match status" value="1"/>
</dbReference>
<proteinExistence type="predicted"/>
<dbReference type="CDD" id="cd00347">
    <property type="entry name" value="Flavin_utilizing_monoxygenases"/>
    <property type="match status" value="1"/>
</dbReference>
<keyword evidence="4" id="KW-1185">Reference proteome</keyword>
<dbReference type="InterPro" id="IPR019949">
    <property type="entry name" value="CmoO-like"/>
</dbReference>
<dbReference type="Proteomes" id="UP001597214">
    <property type="component" value="Unassembled WGS sequence"/>
</dbReference>
<gene>
    <name evidence="3" type="ORF">ACFSCX_19290</name>
</gene>
<dbReference type="Gene3D" id="3.20.20.30">
    <property type="entry name" value="Luciferase-like domain"/>
    <property type="match status" value="1"/>
</dbReference>
<dbReference type="PANTHER" id="PTHR30137">
    <property type="entry name" value="LUCIFERASE-LIKE MONOOXYGENASE"/>
    <property type="match status" value="1"/>
</dbReference>
<feature type="domain" description="Luciferase-like" evidence="2">
    <location>
        <begin position="1"/>
        <end position="301"/>
    </location>
</feature>
<dbReference type="EMBL" id="JBHUEM010000046">
    <property type="protein sequence ID" value="MFD1738668.1"/>
    <property type="molecule type" value="Genomic_DNA"/>
</dbReference>